<evidence type="ECO:0000256" key="1">
    <source>
        <dbReference type="ARBA" id="ARBA00023002"/>
    </source>
</evidence>
<organism evidence="3 4">
    <name type="scientific">Sinomonas cyclohexanicum</name>
    <name type="common">Corynebacterium cyclohexanicum</name>
    <dbReference type="NCBI Taxonomy" id="322009"/>
    <lineage>
        <taxon>Bacteria</taxon>
        <taxon>Bacillati</taxon>
        <taxon>Actinomycetota</taxon>
        <taxon>Actinomycetes</taxon>
        <taxon>Micrococcales</taxon>
        <taxon>Micrococcaceae</taxon>
        <taxon>Sinomonas</taxon>
    </lineage>
</organism>
<accession>A0ABM7PX48</accession>
<keyword evidence="1" id="KW-0560">Oxidoreductase</keyword>
<evidence type="ECO:0000259" key="2">
    <source>
        <dbReference type="Pfam" id="PF01266"/>
    </source>
</evidence>
<reference evidence="3 4" key="1">
    <citation type="journal article" date="2021" name="J. Biosci. Bioeng.">
        <title>Identification and characterization of a chc gene cluster responsible for the aromatization pathway of cyclohexanecarboxylate degradation in Sinomonas cyclohexanicum ATCC 51369.</title>
        <authorList>
            <person name="Yamamoto T."/>
            <person name="Hasegawa Y."/>
            <person name="Lau P.C.K."/>
            <person name="Iwaki H."/>
        </authorList>
    </citation>
    <scope>NUCLEOTIDE SEQUENCE [LARGE SCALE GENOMIC DNA]</scope>
    <source>
        <strain evidence="3 4">ATCC 51369</strain>
    </source>
</reference>
<evidence type="ECO:0000313" key="4">
    <source>
        <dbReference type="Proteomes" id="UP001319861"/>
    </source>
</evidence>
<dbReference type="EMBL" id="AP024525">
    <property type="protein sequence ID" value="BCT76864.1"/>
    <property type="molecule type" value="Genomic_DNA"/>
</dbReference>
<dbReference type="SUPFAM" id="SSF54373">
    <property type="entry name" value="FAD-linked reductases, C-terminal domain"/>
    <property type="match status" value="1"/>
</dbReference>
<dbReference type="PANTHER" id="PTHR13847:SF289">
    <property type="entry name" value="GLYCINE OXIDASE"/>
    <property type="match status" value="1"/>
</dbReference>
<dbReference type="Proteomes" id="UP001319861">
    <property type="component" value="Chromosome"/>
</dbReference>
<dbReference type="InterPro" id="IPR036188">
    <property type="entry name" value="FAD/NAD-bd_sf"/>
</dbReference>
<dbReference type="RefSeq" id="WP_229229635.1">
    <property type="nucleotide sequence ID" value="NZ_AP024525.1"/>
</dbReference>
<dbReference type="Gene3D" id="3.50.50.60">
    <property type="entry name" value="FAD/NAD(P)-binding domain"/>
    <property type="match status" value="1"/>
</dbReference>
<evidence type="ECO:0000313" key="3">
    <source>
        <dbReference type="EMBL" id="BCT76864.1"/>
    </source>
</evidence>
<gene>
    <name evidence="3" type="ORF">SCMU_27060</name>
</gene>
<dbReference type="Pfam" id="PF01266">
    <property type="entry name" value="DAO"/>
    <property type="match status" value="1"/>
</dbReference>
<keyword evidence="4" id="KW-1185">Reference proteome</keyword>
<protein>
    <submittedName>
        <fullName evidence="3">Glycine/D-amino acid oxidase</fullName>
    </submittedName>
</protein>
<dbReference type="PANTHER" id="PTHR13847">
    <property type="entry name" value="SARCOSINE DEHYDROGENASE-RELATED"/>
    <property type="match status" value="1"/>
</dbReference>
<dbReference type="InterPro" id="IPR006076">
    <property type="entry name" value="FAD-dep_OxRdtase"/>
</dbReference>
<dbReference type="Gene3D" id="3.30.9.10">
    <property type="entry name" value="D-Amino Acid Oxidase, subunit A, domain 2"/>
    <property type="match status" value="1"/>
</dbReference>
<name>A0ABM7PX48_SINCY</name>
<dbReference type="SUPFAM" id="SSF51905">
    <property type="entry name" value="FAD/NAD(P)-binding domain"/>
    <property type="match status" value="1"/>
</dbReference>
<proteinExistence type="predicted"/>
<sequence length="435" mass="44747">MESTGCVHSDVVPSDVIVVGAGVIGLGIAWEAARTGRRVTVVDPAPGSGASYAAAGMLAAVSEYHYQEEDLLGLMLRSAELWPSFAEAAGPDWGYLGTPTLCLAADAADRTAFADLRAAQEAHGLAVRPLTVRESRADEPLLAPGIAGAFRIEADHQVDPRRLVAALLARLVERSGEGAVVRARAASLLWEGPDGGGRVAGGAVPDGAVPDGAGPDGAGRVAGVVLDDGRELRAEETIVANGLGARELGGLPVVLPLRPVYGDILRLRVPERLRPLVTATVRGLVRGRPVYIVPREDGTVVIGATQREDGSDAVSAGGVYELLRDAQALVPAVAELELYETTARARPGTPDNAPLLGRVRTHDGEGPGAAGTVPGLIIATGFFRHGVLLTPVAAEVCAGLLAGRADPRWDAFLPDRFAPRLAGTPAAQAAATGGN</sequence>
<feature type="domain" description="FAD dependent oxidoreductase" evidence="2">
    <location>
        <begin position="15"/>
        <end position="398"/>
    </location>
</feature>